<dbReference type="RefSeq" id="WP_183375529.1">
    <property type="nucleotide sequence ID" value="NZ_CAWVLV010000039.1"/>
</dbReference>
<name>A0A7W8D312_9FIRM</name>
<feature type="transmembrane region" description="Helical" evidence="9">
    <location>
        <begin position="104"/>
        <end position="132"/>
    </location>
</feature>
<accession>A0A7W8D312</accession>
<evidence type="ECO:0000256" key="6">
    <source>
        <dbReference type="ARBA" id="ARBA00022692"/>
    </source>
</evidence>
<evidence type="ECO:0000256" key="5">
    <source>
        <dbReference type="ARBA" id="ARBA00022519"/>
    </source>
</evidence>
<comment type="caution">
    <text evidence="11">The sequence shown here is derived from an EMBL/GenBank/DDBJ whole genome shotgun (WGS) entry which is preliminary data.</text>
</comment>
<keyword evidence="3 9" id="KW-0813">Transport</keyword>
<proteinExistence type="inferred from homology"/>
<reference evidence="11 12" key="1">
    <citation type="submission" date="2020-08" db="EMBL/GenBank/DDBJ databases">
        <title>Genomic Encyclopedia of Type Strains, Phase IV (KMG-IV): sequencing the most valuable type-strain genomes for metagenomic binning, comparative biology and taxonomic classification.</title>
        <authorList>
            <person name="Goeker M."/>
        </authorList>
    </citation>
    <scope>NUCLEOTIDE SEQUENCE [LARGE SCALE GENOMIC DNA]</scope>
    <source>
        <strain evidence="11 12">DSM 26963</strain>
    </source>
</reference>
<dbReference type="GO" id="GO:0015920">
    <property type="term" value="P:lipopolysaccharide transport"/>
    <property type="evidence" value="ECO:0007669"/>
    <property type="project" value="TreeGrafter"/>
</dbReference>
<dbReference type="PROSITE" id="PS51012">
    <property type="entry name" value="ABC_TM2"/>
    <property type="match status" value="1"/>
</dbReference>
<feature type="transmembrane region" description="Helical" evidence="9">
    <location>
        <begin position="173"/>
        <end position="193"/>
    </location>
</feature>
<protein>
    <recommendedName>
        <fullName evidence="9">Transport permease protein</fullName>
    </recommendedName>
</protein>
<dbReference type="PANTHER" id="PTHR30413:SF8">
    <property type="entry name" value="TRANSPORT PERMEASE PROTEIN"/>
    <property type="match status" value="1"/>
</dbReference>
<keyword evidence="4 9" id="KW-1003">Cell membrane</keyword>
<dbReference type="GO" id="GO:0005886">
    <property type="term" value="C:plasma membrane"/>
    <property type="evidence" value="ECO:0007669"/>
    <property type="project" value="UniProtKB-SubCell"/>
</dbReference>
<dbReference type="InterPro" id="IPR047817">
    <property type="entry name" value="ABC2_TM_bact-type"/>
</dbReference>
<evidence type="ECO:0000256" key="4">
    <source>
        <dbReference type="ARBA" id="ARBA00022475"/>
    </source>
</evidence>
<evidence type="ECO:0000256" key="1">
    <source>
        <dbReference type="ARBA" id="ARBA00004429"/>
    </source>
</evidence>
<dbReference type="InterPro" id="IPR013525">
    <property type="entry name" value="ABC2_TM"/>
</dbReference>
<dbReference type="AlphaFoldDB" id="A0A7W8D312"/>
<gene>
    <name evidence="11" type="ORF">HNQ43_001076</name>
</gene>
<keyword evidence="7 9" id="KW-1133">Transmembrane helix</keyword>
<feature type="transmembrane region" description="Helical" evidence="9">
    <location>
        <begin position="63"/>
        <end position="83"/>
    </location>
</feature>
<comment type="similarity">
    <text evidence="2 9">Belongs to the ABC-2 integral membrane protein family.</text>
</comment>
<keyword evidence="8 9" id="KW-0472">Membrane</keyword>
<evidence type="ECO:0000256" key="7">
    <source>
        <dbReference type="ARBA" id="ARBA00022989"/>
    </source>
</evidence>
<evidence type="ECO:0000259" key="10">
    <source>
        <dbReference type="PROSITE" id="PS51012"/>
    </source>
</evidence>
<keyword evidence="5" id="KW-0997">Cell inner membrane</keyword>
<dbReference type="EMBL" id="JACHHD010000009">
    <property type="protein sequence ID" value="MBB5185028.1"/>
    <property type="molecule type" value="Genomic_DNA"/>
</dbReference>
<evidence type="ECO:0000256" key="2">
    <source>
        <dbReference type="ARBA" id="ARBA00007783"/>
    </source>
</evidence>
<evidence type="ECO:0000256" key="3">
    <source>
        <dbReference type="ARBA" id="ARBA00022448"/>
    </source>
</evidence>
<feature type="transmembrane region" description="Helical" evidence="9">
    <location>
        <begin position="228"/>
        <end position="249"/>
    </location>
</feature>
<dbReference type="PANTHER" id="PTHR30413">
    <property type="entry name" value="INNER MEMBRANE TRANSPORT PERMEASE"/>
    <property type="match status" value="1"/>
</dbReference>
<feature type="domain" description="ABC transmembrane type-2" evidence="10">
    <location>
        <begin position="31"/>
        <end position="252"/>
    </location>
</feature>
<comment type="subcellular location">
    <subcellularLocation>
        <location evidence="1">Cell inner membrane</location>
        <topology evidence="1">Multi-pass membrane protein</topology>
    </subcellularLocation>
    <subcellularLocation>
        <location evidence="9">Cell membrane</location>
        <topology evidence="9">Multi-pass membrane protein</topology>
    </subcellularLocation>
</comment>
<evidence type="ECO:0000313" key="11">
    <source>
        <dbReference type="EMBL" id="MBB5185028.1"/>
    </source>
</evidence>
<sequence>MQIIKNICNYRELLKSNVKKDIRGRYKGSFLGVLWSFINPLLQVVVYWIVFPYLFRGAGIDNYLVYLITGIIPWNFFLVVITGGTTAIKGNAGIIKKVYFPREILLISQVLSGLVNFLISCVIILIFCIGTGEGVSIYLATLPLLALIQAILNLGLIFILGAINVYVQDIEHIVGFVLQMGFYATPVIYSLNMLPTSSLLYKLISLNPMTIIINAYRDAFLYQCWPNFLSLFGVLVFSLLVLVIGYFIFRKLEKGFAEVL</sequence>
<evidence type="ECO:0000256" key="8">
    <source>
        <dbReference type="ARBA" id="ARBA00023136"/>
    </source>
</evidence>
<dbReference type="Proteomes" id="UP000521313">
    <property type="component" value="Unassembled WGS sequence"/>
</dbReference>
<organism evidence="11 12">
    <name type="scientific">Faecalicoccus acidiformans</name>
    <dbReference type="NCBI Taxonomy" id="915173"/>
    <lineage>
        <taxon>Bacteria</taxon>
        <taxon>Bacillati</taxon>
        <taxon>Bacillota</taxon>
        <taxon>Erysipelotrichia</taxon>
        <taxon>Erysipelotrichales</taxon>
        <taxon>Erysipelotrichaceae</taxon>
        <taxon>Faecalicoccus</taxon>
    </lineage>
</organism>
<evidence type="ECO:0000256" key="9">
    <source>
        <dbReference type="RuleBase" id="RU361157"/>
    </source>
</evidence>
<feature type="transmembrane region" description="Helical" evidence="9">
    <location>
        <begin position="144"/>
        <end position="166"/>
    </location>
</feature>
<dbReference type="GO" id="GO:0140359">
    <property type="term" value="F:ABC-type transporter activity"/>
    <property type="evidence" value="ECO:0007669"/>
    <property type="project" value="InterPro"/>
</dbReference>
<dbReference type="Pfam" id="PF01061">
    <property type="entry name" value="ABC2_membrane"/>
    <property type="match status" value="1"/>
</dbReference>
<keyword evidence="6 9" id="KW-0812">Transmembrane</keyword>
<evidence type="ECO:0000313" key="12">
    <source>
        <dbReference type="Proteomes" id="UP000521313"/>
    </source>
</evidence>
<feature type="transmembrane region" description="Helical" evidence="9">
    <location>
        <begin position="29"/>
        <end position="51"/>
    </location>
</feature>